<dbReference type="KEGG" id="api:100574857"/>
<keyword evidence="2" id="KW-1185">Reference proteome</keyword>
<evidence type="ECO:0000313" key="1">
    <source>
        <dbReference type="EnsemblMetazoa" id="XP_029344028.1"/>
    </source>
</evidence>
<accession>A0A8R2JPQ8</accession>
<dbReference type="OrthoDB" id="429991at2759"/>
<organism evidence="1 2">
    <name type="scientific">Acyrthosiphon pisum</name>
    <name type="common">Pea aphid</name>
    <dbReference type="NCBI Taxonomy" id="7029"/>
    <lineage>
        <taxon>Eukaryota</taxon>
        <taxon>Metazoa</taxon>
        <taxon>Ecdysozoa</taxon>
        <taxon>Arthropoda</taxon>
        <taxon>Hexapoda</taxon>
        <taxon>Insecta</taxon>
        <taxon>Pterygota</taxon>
        <taxon>Neoptera</taxon>
        <taxon>Paraneoptera</taxon>
        <taxon>Hemiptera</taxon>
        <taxon>Sternorrhyncha</taxon>
        <taxon>Aphidomorpha</taxon>
        <taxon>Aphidoidea</taxon>
        <taxon>Aphididae</taxon>
        <taxon>Macrosiphini</taxon>
        <taxon>Acyrthosiphon</taxon>
    </lineage>
</organism>
<dbReference type="AlphaFoldDB" id="A0A8R2JPQ8"/>
<sequence>MDSVRPKAPKASFKSRTLQFGRIDSSYPSPNTYTLPLPDVYRRSKKPAFVNKNAPRFKVVSEAVPAPNTYSLPATGTYKYGQTVHSTIQHRRLEKMESRAPPPNRYYLAASNGPAKTFGQKDCHKRAVYLTVEDLWC</sequence>
<proteinExistence type="predicted"/>
<reference evidence="1" key="2">
    <citation type="submission" date="2022-06" db="UniProtKB">
        <authorList>
            <consortium name="EnsemblMetazoa"/>
        </authorList>
    </citation>
    <scope>IDENTIFICATION</scope>
</reference>
<dbReference type="GeneID" id="100574857"/>
<name>A0A8R2JPQ8_ACYPI</name>
<evidence type="ECO:0000313" key="2">
    <source>
        <dbReference type="Proteomes" id="UP000007819"/>
    </source>
</evidence>
<reference evidence="2" key="1">
    <citation type="submission" date="2010-06" db="EMBL/GenBank/DDBJ databases">
        <authorList>
            <person name="Jiang H."/>
            <person name="Abraham K."/>
            <person name="Ali S."/>
            <person name="Alsbrooks S.L."/>
            <person name="Anim B.N."/>
            <person name="Anosike U.S."/>
            <person name="Attaway T."/>
            <person name="Bandaranaike D.P."/>
            <person name="Battles P.K."/>
            <person name="Bell S.N."/>
            <person name="Bell A.V."/>
            <person name="Beltran B."/>
            <person name="Bickham C."/>
            <person name="Bustamante Y."/>
            <person name="Caleb T."/>
            <person name="Canada A."/>
            <person name="Cardenas V."/>
            <person name="Carter K."/>
            <person name="Chacko J."/>
            <person name="Chandrabose M.N."/>
            <person name="Chavez D."/>
            <person name="Chavez A."/>
            <person name="Chen L."/>
            <person name="Chu H.-S."/>
            <person name="Claassen K.J."/>
            <person name="Cockrell R."/>
            <person name="Collins M."/>
            <person name="Cooper J.A."/>
            <person name="Cree A."/>
            <person name="Curry S.M."/>
            <person name="Da Y."/>
            <person name="Dao M.D."/>
            <person name="Das B."/>
            <person name="Davila M.-L."/>
            <person name="Davy-Carroll L."/>
            <person name="Denson S."/>
            <person name="Dinh H."/>
            <person name="Ebong V.E."/>
            <person name="Edwards J.R."/>
            <person name="Egan A."/>
            <person name="El-Daye J."/>
            <person name="Escobedo L."/>
            <person name="Fernandez S."/>
            <person name="Fernando P.R."/>
            <person name="Flagg N."/>
            <person name="Forbes L.D."/>
            <person name="Fowler R.G."/>
            <person name="Fu Q."/>
            <person name="Gabisi R.A."/>
            <person name="Ganer J."/>
            <person name="Garbino Pronczuk A."/>
            <person name="Garcia R.M."/>
            <person name="Garner T."/>
            <person name="Garrett T.E."/>
            <person name="Gonzalez D.A."/>
            <person name="Hamid H."/>
            <person name="Hawkins E.S."/>
            <person name="Hirani K."/>
            <person name="Hogues M.E."/>
            <person name="Hollins B."/>
            <person name="Hsiao C.-H."/>
            <person name="Jabil R."/>
            <person name="James M.L."/>
            <person name="Jhangiani S.N."/>
            <person name="Johnson B."/>
            <person name="Johnson Q."/>
            <person name="Joshi V."/>
            <person name="Kalu J.B."/>
            <person name="Kam C."/>
            <person name="Kashfia A."/>
            <person name="Keebler J."/>
            <person name="Kisamo H."/>
            <person name="Kovar C.L."/>
            <person name="Lago L.A."/>
            <person name="Lai C.-Y."/>
            <person name="Laidlaw J."/>
            <person name="Lara F."/>
            <person name="Le T.-K."/>
            <person name="Lee S.L."/>
            <person name="Legall F.H."/>
            <person name="Lemon S.J."/>
            <person name="Lewis L.R."/>
            <person name="Li B."/>
            <person name="Liu Y."/>
            <person name="Liu Y.-S."/>
            <person name="Lopez J."/>
            <person name="Lozado R.J."/>
            <person name="Lu J."/>
            <person name="Madu R.C."/>
            <person name="Maheshwari M."/>
            <person name="Maheshwari R."/>
            <person name="Malloy K."/>
            <person name="Martinez E."/>
            <person name="Mathew T."/>
            <person name="Mercado I.C."/>
            <person name="Mercado C."/>
            <person name="Meyer B."/>
            <person name="Montgomery K."/>
            <person name="Morgan M.B."/>
            <person name="Munidasa M."/>
            <person name="Nazareth L.V."/>
            <person name="Nelson J."/>
            <person name="Ng B.M."/>
            <person name="Nguyen N.B."/>
            <person name="Nguyen P.Q."/>
            <person name="Nguyen T."/>
            <person name="Obregon M."/>
            <person name="Okwuonu G.O."/>
            <person name="Onwere C.G."/>
            <person name="Orozco G."/>
            <person name="Parra A."/>
            <person name="Patel S."/>
            <person name="Patil S."/>
            <person name="Perez A."/>
            <person name="Perez Y."/>
            <person name="Pham C."/>
            <person name="Primus E.L."/>
            <person name="Pu L.-L."/>
            <person name="Puazo M."/>
            <person name="Qin X."/>
            <person name="Quiroz J.B."/>
            <person name="Reese J."/>
            <person name="Richards S."/>
            <person name="Rives C.M."/>
            <person name="Robberts R."/>
            <person name="Ruiz S.J."/>
            <person name="Ruiz M.J."/>
            <person name="Santibanez J."/>
            <person name="Schneider B.W."/>
            <person name="Sisson I."/>
            <person name="Smith M."/>
            <person name="Sodergren E."/>
            <person name="Song X.-Z."/>
            <person name="Song B.B."/>
            <person name="Summersgill H."/>
            <person name="Thelus R."/>
            <person name="Thornton R.D."/>
            <person name="Trejos Z.Y."/>
            <person name="Usmani K."/>
            <person name="Vattathil S."/>
            <person name="Villasana D."/>
            <person name="Walker D.L."/>
            <person name="Wang S."/>
            <person name="Wang K."/>
            <person name="White C.S."/>
            <person name="Williams A.C."/>
            <person name="Williamson J."/>
            <person name="Wilson K."/>
            <person name="Woghiren I.O."/>
            <person name="Woodworth J.R."/>
            <person name="Worley K.C."/>
            <person name="Wright R.A."/>
            <person name="Wu W."/>
            <person name="Young L."/>
            <person name="Zhang L."/>
            <person name="Zhang J."/>
            <person name="Zhu Y."/>
            <person name="Muzny D.M."/>
            <person name="Weinstock G."/>
            <person name="Gibbs R.A."/>
        </authorList>
    </citation>
    <scope>NUCLEOTIDE SEQUENCE [LARGE SCALE GENOMIC DNA]</scope>
    <source>
        <strain evidence="2">LSR1</strain>
    </source>
</reference>
<dbReference type="Proteomes" id="UP000007819">
    <property type="component" value="Chromosome A1"/>
</dbReference>
<dbReference type="RefSeq" id="XP_029344028.1">
    <property type="nucleotide sequence ID" value="XM_029488168.1"/>
</dbReference>
<protein>
    <submittedName>
        <fullName evidence="1">Uncharacterized protein</fullName>
    </submittedName>
</protein>
<dbReference type="EnsemblMetazoa" id="XM_029488168.1">
    <property type="protein sequence ID" value="XP_029344028.1"/>
    <property type="gene ID" value="LOC100574857"/>
</dbReference>